<dbReference type="Gene3D" id="2.60.120.590">
    <property type="entry name" value="Alpha-ketoglutarate-dependent dioxygenase AlkB-like"/>
    <property type="match status" value="1"/>
</dbReference>
<dbReference type="RefSeq" id="WP_354087656.1">
    <property type="nucleotide sequence ID" value="NZ_JBEPTF010000001.1"/>
</dbReference>
<feature type="domain" description="Fe2OG dioxygenase" evidence="1">
    <location>
        <begin position="100"/>
        <end position="191"/>
    </location>
</feature>
<dbReference type="InterPro" id="IPR027450">
    <property type="entry name" value="AlkB-like"/>
</dbReference>
<evidence type="ECO:0000313" key="2">
    <source>
        <dbReference type="EMBL" id="MET4682712.1"/>
    </source>
</evidence>
<comment type="caution">
    <text evidence="2">The sequence shown here is derived from an EMBL/GenBank/DDBJ whole genome shotgun (WGS) entry which is preliminary data.</text>
</comment>
<dbReference type="EMBL" id="JBEPTF010000001">
    <property type="protein sequence ID" value="MET4682712.1"/>
    <property type="molecule type" value="Genomic_DNA"/>
</dbReference>
<evidence type="ECO:0000259" key="1">
    <source>
        <dbReference type="PROSITE" id="PS51471"/>
    </source>
</evidence>
<dbReference type="Proteomes" id="UP001549313">
    <property type="component" value="Unassembled WGS sequence"/>
</dbReference>
<accession>A0ABV2R824</accession>
<dbReference type="InterPro" id="IPR005123">
    <property type="entry name" value="Oxoglu/Fe-dep_dioxygenase_dom"/>
</dbReference>
<dbReference type="PANTHER" id="PTHR12463:SF1">
    <property type="entry name" value="2-OXOGLUTARATE AND FE-DEPENDENT OXYGENASE FAMILY PROTEIN"/>
    <property type="match status" value="1"/>
</dbReference>
<keyword evidence="3" id="KW-1185">Reference proteome</keyword>
<name>A0ABV2R824_9CAUL</name>
<gene>
    <name evidence="2" type="ORF">ABIE19_000621</name>
</gene>
<organism evidence="2 3">
    <name type="scientific">Brevundimonas faecalis</name>
    <dbReference type="NCBI Taxonomy" id="947378"/>
    <lineage>
        <taxon>Bacteria</taxon>
        <taxon>Pseudomonadati</taxon>
        <taxon>Pseudomonadota</taxon>
        <taxon>Alphaproteobacteria</taxon>
        <taxon>Caulobacterales</taxon>
        <taxon>Caulobacteraceae</taxon>
        <taxon>Brevundimonas</taxon>
    </lineage>
</organism>
<dbReference type="InterPro" id="IPR037151">
    <property type="entry name" value="AlkB-like_sf"/>
</dbReference>
<dbReference type="SUPFAM" id="SSF51197">
    <property type="entry name" value="Clavaminate synthase-like"/>
    <property type="match status" value="1"/>
</dbReference>
<proteinExistence type="predicted"/>
<dbReference type="Pfam" id="PF13532">
    <property type="entry name" value="2OG-FeII_Oxy_2"/>
    <property type="match status" value="1"/>
</dbReference>
<protein>
    <recommendedName>
        <fullName evidence="1">Fe2OG dioxygenase domain-containing protein</fullName>
    </recommendedName>
</protein>
<evidence type="ECO:0000313" key="3">
    <source>
        <dbReference type="Proteomes" id="UP001549313"/>
    </source>
</evidence>
<reference evidence="2 3" key="1">
    <citation type="submission" date="2024-06" db="EMBL/GenBank/DDBJ databases">
        <title>Sorghum-associated microbial communities from plants grown in Nebraska, USA.</title>
        <authorList>
            <person name="Schachtman D."/>
        </authorList>
    </citation>
    <scope>NUCLEOTIDE SEQUENCE [LARGE SCALE GENOMIC DNA]</scope>
    <source>
        <strain evidence="2 3">2814</strain>
    </source>
</reference>
<sequence length="199" mass="22246">MMGAQADLFGHRPAPAAASGFGYWSDVLSEAEQADLVGRLQHLAFKPYEHMGYQGFRRIAPFGRRYDVDRQRLETADPWPDFLRALLKRLATGLDLREEAFVQALVNEYAPGAGIGWHRDRLVYGEIVGVSLLAPCTMRLRRRDGAGWRRSGAPLEPGSVYRLSGEARDVWEHSILPMTALRYSITFRTLAKGCASAIP</sequence>
<dbReference type="PANTHER" id="PTHR12463">
    <property type="entry name" value="OXYGENASE-RELATED"/>
    <property type="match status" value="1"/>
</dbReference>
<dbReference type="InterPro" id="IPR032857">
    <property type="entry name" value="ALKBH4"/>
</dbReference>
<dbReference type="PROSITE" id="PS51471">
    <property type="entry name" value="FE2OG_OXY"/>
    <property type="match status" value="1"/>
</dbReference>